<gene>
    <name evidence="1" type="ORF">PHABIO_109</name>
</gene>
<proteinExistence type="predicted"/>
<organism evidence="1 2">
    <name type="scientific">Pseudomonas phage Phabio</name>
    <dbReference type="NCBI Taxonomy" id="2006668"/>
    <lineage>
        <taxon>Viruses</taxon>
        <taxon>Duplodnaviria</taxon>
        <taxon>Heunggongvirae</taxon>
        <taxon>Uroviricota</taxon>
        <taxon>Caudoviricetes</taxon>
        <taxon>Chimalliviridae</taxon>
        <taxon>Phabiovirus</taxon>
        <taxon>Phabiovirus phabio</taxon>
    </lineage>
</organism>
<evidence type="ECO:0000313" key="2">
    <source>
        <dbReference type="Proteomes" id="UP000225448"/>
    </source>
</evidence>
<evidence type="ECO:0000313" key="1">
    <source>
        <dbReference type="EMBL" id="ARV76740.1"/>
    </source>
</evidence>
<dbReference type="EMBL" id="MF042360">
    <property type="protein sequence ID" value="ARV76740.1"/>
    <property type="molecule type" value="Genomic_DNA"/>
</dbReference>
<accession>A0A1Y0STU9</accession>
<keyword evidence="2" id="KW-1185">Reference proteome</keyword>
<sequence>MTEEFNWASNLNSATINIRKERQDKATENFALHLKQTLDDNPSLLDEVKEHAARRDGAIPTA</sequence>
<dbReference type="Proteomes" id="UP000225448">
    <property type="component" value="Segment"/>
</dbReference>
<reference evidence="1 2" key="1">
    <citation type="submission" date="2017-05" db="EMBL/GenBank/DDBJ databases">
        <authorList>
            <person name="Song R."/>
            <person name="Chenine A.L."/>
            <person name="Ruprecht R.M."/>
        </authorList>
    </citation>
    <scope>NUCLEOTIDE SEQUENCE [LARGE SCALE GENOMIC DNA]</scope>
</reference>
<protein>
    <submittedName>
        <fullName evidence="1">Uncharacterized protein</fullName>
    </submittedName>
</protein>
<name>A0A1Y0STU9_9CAUD</name>